<feature type="compositionally biased region" description="Low complexity" evidence="1">
    <location>
        <begin position="260"/>
        <end position="277"/>
    </location>
</feature>
<proteinExistence type="predicted"/>
<keyword evidence="3" id="KW-1185">Reference proteome</keyword>
<dbReference type="AlphaFoldDB" id="A0A4D7QQR3"/>
<dbReference type="Proteomes" id="UP000298588">
    <property type="component" value="Chromosome"/>
</dbReference>
<dbReference type="InterPro" id="IPR027417">
    <property type="entry name" value="P-loop_NTPase"/>
</dbReference>
<feature type="region of interest" description="Disordered" evidence="1">
    <location>
        <begin position="232"/>
        <end position="277"/>
    </location>
</feature>
<gene>
    <name evidence="2" type="ORF">E8L99_18385</name>
</gene>
<dbReference type="SUPFAM" id="SSF52540">
    <property type="entry name" value="P-loop containing nucleoside triphosphate hydrolases"/>
    <property type="match status" value="1"/>
</dbReference>
<name>A0A4D7QQR3_9HYPH</name>
<accession>A0A4D7QQR3</accession>
<evidence type="ECO:0000313" key="3">
    <source>
        <dbReference type="Proteomes" id="UP000298588"/>
    </source>
</evidence>
<dbReference type="RefSeq" id="WP_137100913.1">
    <property type="nucleotide sequence ID" value="NZ_CP039865.1"/>
</dbReference>
<evidence type="ECO:0000313" key="2">
    <source>
        <dbReference type="EMBL" id="QCK87584.1"/>
    </source>
</evidence>
<protein>
    <recommendedName>
        <fullName evidence="4">Protein ImuA</fullName>
    </recommendedName>
</protein>
<dbReference type="InterPro" id="IPR017026">
    <property type="entry name" value="ImuA"/>
</dbReference>
<evidence type="ECO:0000256" key="1">
    <source>
        <dbReference type="SAM" id="MobiDB-lite"/>
    </source>
</evidence>
<dbReference type="Gene3D" id="3.40.50.300">
    <property type="entry name" value="P-loop containing nucleotide triphosphate hydrolases"/>
    <property type="match status" value="1"/>
</dbReference>
<sequence>MSTSAALAELRSQLAALARPAPAMAKGHVELGIASLDAFLMGGLARAALHEICSQGTTDLPAATAFALAVAMRAAQERPVLWVRQDVLDGESGRPHPAGLAELGLDPDRFLLVTVPDAESVLRAAGEGTRCAPLGAVVMQPHAGENVITLTASRRLALATEASGVITLMVRTVRTGASAAQTRWLVSGKPSRPLEGNAPGYPAFMARLLRHRGGLGEREWHVEWDRERRSFRPMPEPSLVPRMKTEPDVPPLSHPMAALPADGPVAADSGAAARRAG</sequence>
<reference evidence="2 3" key="1">
    <citation type="submission" date="2019-04" db="EMBL/GenBank/DDBJ databases">
        <title>Phreatobacter aquaticus sp. nov.</title>
        <authorList>
            <person name="Choi A."/>
            <person name="Baek K."/>
        </authorList>
    </citation>
    <scope>NUCLEOTIDE SEQUENCE [LARGE SCALE GENOMIC DNA]</scope>
    <source>
        <strain evidence="2 3">NMCR1094</strain>
    </source>
</reference>
<dbReference type="EMBL" id="CP039865">
    <property type="protein sequence ID" value="QCK87584.1"/>
    <property type="molecule type" value="Genomic_DNA"/>
</dbReference>
<dbReference type="KEGG" id="paqt:E8L99_18385"/>
<organism evidence="2 3">
    <name type="scientific">Phreatobacter aquaticus</name>
    <dbReference type="NCBI Taxonomy" id="2570229"/>
    <lineage>
        <taxon>Bacteria</taxon>
        <taxon>Pseudomonadati</taxon>
        <taxon>Pseudomonadota</taxon>
        <taxon>Alphaproteobacteria</taxon>
        <taxon>Hyphomicrobiales</taxon>
        <taxon>Phreatobacteraceae</taxon>
        <taxon>Phreatobacter</taxon>
    </lineage>
</organism>
<evidence type="ECO:0008006" key="4">
    <source>
        <dbReference type="Google" id="ProtNLM"/>
    </source>
</evidence>
<dbReference type="PIRSF" id="PIRSF034285">
    <property type="entry name" value="UCP034285"/>
    <property type="match status" value="1"/>
</dbReference>
<dbReference type="OrthoDB" id="7202530at2"/>